<reference evidence="4" key="1">
    <citation type="submission" date="2014-03" db="EMBL/GenBank/DDBJ databases">
        <authorList>
            <person name="Casaregola S."/>
        </authorList>
    </citation>
    <scope>NUCLEOTIDE SEQUENCE [LARGE SCALE GENOMIC DNA]</scope>
    <source>
        <strain evidence="4">CLIB 918</strain>
    </source>
</reference>
<dbReference type="GO" id="GO:0005886">
    <property type="term" value="C:plasma membrane"/>
    <property type="evidence" value="ECO:0007669"/>
    <property type="project" value="TreeGrafter"/>
</dbReference>
<dbReference type="InterPro" id="IPR052246">
    <property type="entry name" value="Cell_Polariz_PKAAnc"/>
</dbReference>
<dbReference type="PANTHER" id="PTHR13155">
    <property type="entry name" value="A-KINASE ANCHOR PROTEINS"/>
    <property type="match status" value="1"/>
</dbReference>
<dbReference type="Proteomes" id="UP000242525">
    <property type="component" value="Unassembled WGS sequence"/>
</dbReference>
<dbReference type="InterPro" id="IPR016137">
    <property type="entry name" value="RGS"/>
</dbReference>
<dbReference type="OrthoDB" id="5584247at2759"/>
<feature type="domain" description="RGS" evidence="3">
    <location>
        <begin position="19"/>
        <end position="348"/>
    </location>
</feature>
<keyword evidence="2" id="KW-1133">Transmembrane helix</keyword>
<feature type="region of interest" description="Disordered" evidence="1">
    <location>
        <begin position="154"/>
        <end position="232"/>
    </location>
</feature>
<feature type="transmembrane region" description="Helical" evidence="2">
    <location>
        <begin position="385"/>
        <end position="405"/>
    </location>
</feature>
<name>A0A0J9XE74_GEOCN</name>
<dbReference type="InterPro" id="IPR036305">
    <property type="entry name" value="RGS_sf"/>
</dbReference>
<dbReference type="PANTHER" id="PTHR13155:SF1">
    <property type="entry name" value="A-KINASE ANCHOR PROTEIN 10, MITOCHONDRIAL"/>
    <property type="match status" value="1"/>
</dbReference>
<evidence type="ECO:0000259" key="3">
    <source>
        <dbReference type="SMART" id="SM00315"/>
    </source>
</evidence>
<gene>
    <name evidence="4" type="ORF">BN980_GECA12s00670g</name>
</gene>
<keyword evidence="5" id="KW-1185">Reference proteome</keyword>
<sequence>MQNHPADAQRNRLPTLFEVLNLRTQAPVDLWCFYVFMREEYRGIEYLDFWLAVVKHLSLCRNYVKGLRQSILASERDMSSSRTSSVLLDNLIQDGTLDDTDSHRLSAFLRGEDAEGHPGSIYRLSALIDSLHTTDQALATELEQLKIRQNQNYHNNFQSPSDEYSLPAPNSSNPGAAWAQEKRKGTGSPIRVVSPDQQTNSLFNEKIEYPENTPNNQTPSNPIPRPGAASNLYDQGVSAKVPAPNRISKSSRISNIQNLRTEGTVTSFVSRNDIKQSTHFILVTYFIPGAEREIVLPQRIMRAVRHAIEVEGRDDPEVFEEAREYVFEALQREAFRAFLAAKALGNTTPFGSVIRLIIGLVSMFAAFWVAFILIFLDWQPKSTRLWLILPFGFGIYGLCSGLYNLDPLMAIMGYSETSPGRLIRIREPYVRSLLVKRSVYVLVVTVVVTACFVVLFALVPGKRL</sequence>
<evidence type="ECO:0000313" key="5">
    <source>
        <dbReference type="Proteomes" id="UP000242525"/>
    </source>
</evidence>
<dbReference type="InterPro" id="IPR044926">
    <property type="entry name" value="RGS_subdomain_2"/>
</dbReference>
<dbReference type="STRING" id="1173061.A0A0J9XE74"/>
<feature type="transmembrane region" description="Helical" evidence="2">
    <location>
        <begin position="356"/>
        <end position="378"/>
    </location>
</feature>
<evidence type="ECO:0000256" key="2">
    <source>
        <dbReference type="SAM" id="Phobius"/>
    </source>
</evidence>
<dbReference type="GO" id="GO:0008104">
    <property type="term" value="P:intracellular protein localization"/>
    <property type="evidence" value="ECO:0007669"/>
    <property type="project" value="TreeGrafter"/>
</dbReference>
<feature type="compositionally biased region" description="Polar residues" evidence="1">
    <location>
        <begin position="154"/>
        <end position="174"/>
    </location>
</feature>
<dbReference type="Gene3D" id="1.10.167.10">
    <property type="entry name" value="Regulator of G-protein Signalling 4, domain 2"/>
    <property type="match status" value="1"/>
</dbReference>
<organism evidence="4 5">
    <name type="scientific">Geotrichum candidum</name>
    <name type="common">Oospora lactis</name>
    <name type="synonym">Dipodascus geotrichum</name>
    <dbReference type="NCBI Taxonomy" id="1173061"/>
    <lineage>
        <taxon>Eukaryota</taxon>
        <taxon>Fungi</taxon>
        <taxon>Dikarya</taxon>
        <taxon>Ascomycota</taxon>
        <taxon>Saccharomycotina</taxon>
        <taxon>Dipodascomycetes</taxon>
        <taxon>Dipodascales</taxon>
        <taxon>Dipodascaceae</taxon>
        <taxon>Geotrichum</taxon>
    </lineage>
</organism>
<dbReference type="SUPFAM" id="SSF48097">
    <property type="entry name" value="Regulator of G-protein signaling, RGS"/>
    <property type="match status" value="1"/>
</dbReference>
<keyword evidence="2" id="KW-0472">Membrane</keyword>
<comment type="caution">
    <text evidence="4">The sequence shown here is derived from an EMBL/GenBank/DDBJ whole genome shotgun (WGS) entry which is preliminary data.</text>
</comment>
<evidence type="ECO:0000313" key="4">
    <source>
        <dbReference type="EMBL" id="CDO55673.1"/>
    </source>
</evidence>
<dbReference type="AlphaFoldDB" id="A0A0J9XE74"/>
<protein>
    <submittedName>
        <fullName evidence="4">Similar to Saccharomyces cerevisiae YOR301W RAX1 Protein involved in bud site selection during bipolar budding</fullName>
    </submittedName>
</protein>
<keyword evidence="2" id="KW-0812">Transmembrane</keyword>
<proteinExistence type="predicted"/>
<dbReference type="SMART" id="SM00315">
    <property type="entry name" value="RGS"/>
    <property type="match status" value="1"/>
</dbReference>
<accession>A0A0J9XE74</accession>
<dbReference type="Pfam" id="PF00615">
    <property type="entry name" value="RGS"/>
    <property type="match status" value="1"/>
</dbReference>
<evidence type="ECO:0000256" key="1">
    <source>
        <dbReference type="SAM" id="MobiDB-lite"/>
    </source>
</evidence>
<feature type="transmembrane region" description="Helical" evidence="2">
    <location>
        <begin position="439"/>
        <end position="459"/>
    </location>
</feature>
<dbReference type="EMBL" id="CCBN010000012">
    <property type="protein sequence ID" value="CDO55673.1"/>
    <property type="molecule type" value="Genomic_DNA"/>
</dbReference>